<proteinExistence type="predicted"/>
<dbReference type="EMBL" id="ML986581">
    <property type="protein sequence ID" value="KAF2269704.1"/>
    <property type="molecule type" value="Genomic_DNA"/>
</dbReference>
<organism evidence="2 3">
    <name type="scientific">Lojkania enalia</name>
    <dbReference type="NCBI Taxonomy" id="147567"/>
    <lineage>
        <taxon>Eukaryota</taxon>
        <taxon>Fungi</taxon>
        <taxon>Dikarya</taxon>
        <taxon>Ascomycota</taxon>
        <taxon>Pezizomycotina</taxon>
        <taxon>Dothideomycetes</taxon>
        <taxon>Pleosporomycetidae</taxon>
        <taxon>Pleosporales</taxon>
        <taxon>Pleosporales incertae sedis</taxon>
        <taxon>Lojkania</taxon>
    </lineage>
</organism>
<evidence type="ECO:0000313" key="2">
    <source>
        <dbReference type="EMBL" id="KAF2269704.1"/>
    </source>
</evidence>
<feature type="region of interest" description="Disordered" evidence="1">
    <location>
        <begin position="1"/>
        <end position="57"/>
    </location>
</feature>
<accession>A0A9P4NAL5</accession>
<keyword evidence="3" id="KW-1185">Reference proteome</keyword>
<comment type="caution">
    <text evidence="2">The sequence shown here is derived from an EMBL/GenBank/DDBJ whole genome shotgun (WGS) entry which is preliminary data.</text>
</comment>
<protein>
    <submittedName>
        <fullName evidence="2">Uncharacterized protein</fullName>
    </submittedName>
</protein>
<sequence>MQPALSRIHRRPPQAPKKADRQTGSEPHPAAPSYGHGSLGHPDVRDEQLVGPGPGPTCASLTDFLYTQADAATWLLERDEPERSDSCPRRPVNLQCSATVVPKSKTTEAQRHVSVQGRYRRHRHLSRLGQGLSFQKPTVSVKRHMTGRLQVSARA</sequence>
<reference evidence="3" key="1">
    <citation type="journal article" date="2020" name="Stud. Mycol.">
        <title>101 Dothideomycetes genomes: A test case for predicting lifestyles and emergence of pathogens.</title>
        <authorList>
            <person name="Haridas S."/>
            <person name="Albert R."/>
            <person name="Binder M."/>
            <person name="Bloem J."/>
            <person name="LaButti K."/>
            <person name="Salamov A."/>
            <person name="Andreopoulos B."/>
            <person name="Baker S."/>
            <person name="Barry K."/>
            <person name="Bills G."/>
            <person name="Bluhm B."/>
            <person name="Cannon C."/>
            <person name="Castanera R."/>
            <person name="Culley D."/>
            <person name="Daum C."/>
            <person name="Ezra D."/>
            <person name="Gonzalez J."/>
            <person name="Henrissat B."/>
            <person name="Kuo A."/>
            <person name="Liang C."/>
            <person name="Lipzen A."/>
            <person name="Lutzoni F."/>
            <person name="Magnuson J."/>
            <person name="Mondo S."/>
            <person name="Nolan M."/>
            <person name="Ohm R."/>
            <person name="Pangilinan J."/>
            <person name="Park H.-J."/>
            <person name="Ramirez L."/>
            <person name="Alfaro M."/>
            <person name="Sun H."/>
            <person name="Tritt A."/>
            <person name="Yoshinaga Y."/>
            <person name="Zwiers L.-H."/>
            <person name="Turgeon B."/>
            <person name="Goodwin S."/>
            <person name="Spatafora J."/>
            <person name="Crous P."/>
            <person name="Grigoriev I."/>
        </authorList>
    </citation>
    <scope>NUCLEOTIDE SEQUENCE [LARGE SCALE GENOMIC DNA]</scope>
    <source>
        <strain evidence="3">CBS 304.66</strain>
    </source>
</reference>
<evidence type="ECO:0000256" key="1">
    <source>
        <dbReference type="SAM" id="MobiDB-lite"/>
    </source>
</evidence>
<dbReference type="AlphaFoldDB" id="A0A9P4NAL5"/>
<gene>
    <name evidence="2" type="ORF">CC78DRAFT_574568</name>
</gene>
<dbReference type="Proteomes" id="UP000800093">
    <property type="component" value="Unassembled WGS sequence"/>
</dbReference>
<name>A0A9P4NAL5_9PLEO</name>
<evidence type="ECO:0000313" key="3">
    <source>
        <dbReference type="Proteomes" id="UP000800093"/>
    </source>
</evidence>